<proteinExistence type="predicted"/>
<evidence type="ECO:0000313" key="3">
    <source>
        <dbReference type="WBParaSite" id="scaffold12746_cov146.g16496"/>
    </source>
</evidence>
<dbReference type="WBParaSite" id="scaffold12746_cov146.g16496">
    <property type="protein sequence ID" value="scaffold12746_cov146.g16496"/>
    <property type="gene ID" value="scaffold12746_cov146.g16496"/>
</dbReference>
<keyword evidence="1" id="KW-0812">Transmembrane</keyword>
<feature type="transmembrane region" description="Helical" evidence="1">
    <location>
        <begin position="69"/>
        <end position="93"/>
    </location>
</feature>
<dbReference type="PANTHER" id="PTHR23021:SF37">
    <property type="entry name" value="SERPENTINE RECEPTOR, CLASS T"/>
    <property type="match status" value="1"/>
</dbReference>
<evidence type="ECO:0000256" key="1">
    <source>
        <dbReference type="SAM" id="Phobius"/>
    </source>
</evidence>
<dbReference type="Pfam" id="PF10321">
    <property type="entry name" value="7TM_GPCR_Srt"/>
    <property type="match status" value="1"/>
</dbReference>
<sequence length="190" mass="22241">MDLYLFYRNEYERLYNCSIYDIDQIPLEKRQHKILGIFFIILSTIYVILYIPCMYSIWKRMANSNCYKIMFIIGVVDMAAVLCAGFLTGYLGYFGYGFCSSPKFIYFSGAYGFFCWSTESTIEGILAINRCVEIWSSEYAKKLFGGKKLFIWLGIPFLYGLAVFVWSKPITFSGIYFSWFFNPHIGYIDD</sequence>
<organism evidence="2 3">
    <name type="scientific">Meloidogyne javanica</name>
    <name type="common">Root-knot nematode worm</name>
    <dbReference type="NCBI Taxonomy" id="6303"/>
    <lineage>
        <taxon>Eukaryota</taxon>
        <taxon>Metazoa</taxon>
        <taxon>Ecdysozoa</taxon>
        <taxon>Nematoda</taxon>
        <taxon>Chromadorea</taxon>
        <taxon>Rhabditida</taxon>
        <taxon>Tylenchina</taxon>
        <taxon>Tylenchomorpha</taxon>
        <taxon>Tylenchoidea</taxon>
        <taxon>Meloidogynidae</taxon>
        <taxon>Meloidogyninae</taxon>
        <taxon>Meloidogyne</taxon>
        <taxon>Meloidogyne incognita group</taxon>
    </lineage>
</organism>
<protein>
    <submittedName>
        <fullName evidence="3">Opsin</fullName>
    </submittedName>
</protein>
<dbReference type="Proteomes" id="UP000887561">
    <property type="component" value="Unplaced"/>
</dbReference>
<feature type="transmembrane region" description="Helical" evidence="1">
    <location>
        <begin position="149"/>
        <end position="167"/>
    </location>
</feature>
<keyword evidence="1" id="KW-1133">Transmembrane helix</keyword>
<evidence type="ECO:0000313" key="2">
    <source>
        <dbReference type="Proteomes" id="UP000887561"/>
    </source>
</evidence>
<name>A0A915LM69_MELJA</name>
<dbReference type="SUPFAM" id="SSF81321">
    <property type="entry name" value="Family A G protein-coupled receptor-like"/>
    <property type="match status" value="1"/>
</dbReference>
<dbReference type="InterPro" id="IPR019425">
    <property type="entry name" value="7TM_GPCR_serpentine_rcpt_Srt"/>
</dbReference>
<keyword evidence="1" id="KW-0472">Membrane</keyword>
<reference evidence="3" key="1">
    <citation type="submission" date="2022-11" db="UniProtKB">
        <authorList>
            <consortium name="WormBaseParasite"/>
        </authorList>
    </citation>
    <scope>IDENTIFICATION</scope>
</reference>
<keyword evidence="2" id="KW-1185">Reference proteome</keyword>
<feature type="transmembrane region" description="Helical" evidence="1">
    <location>
        <begin position="34"/>
        <end position="57"/>
    </location>
</feature>
<accession>A0A915LM69</accession>
<feature type="transmembrane region" description="Helical" evidence="1">
    <location>
        <begin position="105"/>
        <end position="128"/>
    </location>
</feature>
<dbReference type="AlphaFoldDB" id="A0A915LM69"/>
<dbReference type="PANTHER" id="PTHR23021">
    <property type="entry name" value="SERPENTINE RECEPTOR, CLASS T"/>
    <property type="match status" value="1"/>
</dbReference>